<dbReference type="AlphaFoldDB" id="A0A9P9AW03"/>
<evidence type="ECO:0000313" key="2">
    <source>
        <dbReference type="Proteomes" id="UP000777438"/>
    </source>
</evidence>
<accession>A0A9P9AW03</accession>
<evidence type="ECO:0000313" key="1">
    <source>
        <dbReference type="EMBL" id="KAH6898189.1"/>
    </source>
</evidence>
<sequence length="159" mass="17624">MGFSLFEHFRQVATADRLPNCSITATVKPGTKIYMPPAYNRTYTLRTSDDCFPLESSAVNQLREDDVVLYNPWVGPECVNKIAAPAGATVPRGTTERYGRSGVNTRLGTSAETYSDKLIVGNAYCIGPNHDWKVPFPVRTQVTTTITIRDGYMWPVKTA</sequence>
<gene>
    <name evidence="1" type="ORF">B0T10DRAFT_453530</name>
</gene>
<dbReference type="Proteomes" id="UP000777438">
    <property type="component" value="Unassembled WGS sequence"/>
</dbReference>
<organism evidence="1 2">
    <name type="scientific">Thelonectria olida</name>
    <dbReference type="NCBI Taxonomy" id="1576542"/>
    <lineage>
        <taxon>Eukaryota</taxon>
        <taxon>Fungi</taxon>
        <taxon>Dikarya</taxon>
        <taxon>Ascomycota</taxon>
        <taxon>Pezizomycotina</taxon>
        <taxon>Sordariomycetes</taxon>
        <taxon>Hypocreomycetidae</taxon>
        <taxon>Hypocreales</taxon>
        <taxon>Nectriaceae</taxon>
        <taxon>Thelonectria</taxon>
    </lineage>
</organism>
<comment type="caution">
    <text evidence="1">The sequence shown here is derived from an EMBL/GenBank/DDBJ whole genome shotgun (WGS) entry which is preliminary data.</text>
</comment>
<name>A0A9P9AW03_9HYPO</name>
<proteinExistence type="predicted"/>
<dbReference type="OrthoDB" id="5985073at2759"/>
<dbReference type="EMBL" id="JAGPYM010000002">
    <property type="protein sequence ID" value="KAH6898189.1"/>
    <property type="molecule type" value="Genomic_DNA"/>
</dbReference>
<protein>
    <submittedName>
        <fullName evidence="1">Uncharacterized protein</fullName>
    </submittedName>
</protein>
<reference evidence="1 2" key="1">
    <citation type="journal article" date="2021" name="Nat. Commun.">
        <title>Genetic determinants of endophytism in the Arabidopsis root mycobiome.</title>
        <authorList>
            <person name="Mesny F."/>
            <person name="Miyauchi S."/>
            <person name="Thiergart T."/>
            <person name="Pickel B."/>
            <person name="Atanasova L."/>
            <person name="Karlsson M."/>
            <person name="Huettel B."/>
            <person name="Barry K.W."/>
            <person name="Haridas S."/>
            <person name="Chen C."/>
            <person name="Bauer D."/>
            <person name="Andreopoulos W."/>
            <person name="Pangilinan J."/>
            <person name="LaButti K."/>
            <person name="Riley R."/>
            <person name="Lipzen A."/>
            <person name="Clum A."/>
            <person name="Drula E."/>
            <person name="Henrissat B."/>
            <person name="Kohler A."/>
            <person name="Grigoriev I.V."/>
            <person name="Martin F.M."/>
            <person name="Hacquard S."/>
        </authorList>
    </citation>
    <scope>NUCLEOTIDE SEQUENCE [LARGE SCALE GENOMIC DNA]</scope>
    <source>
        <strain evidence="1 2">MPI-CAGE-CH-0241</strain>
    </source>
</reference>
<keyword evidence="2" id="KW-1185">Reference proteome</keyword>